<dbReference type="Gene3D" id="3.40.190.170">
    <property type="entry name" value="Bacterial extracellular solute-binding protein, family 7"/>
    <property type="match status" value="1"/>
</dbReference>
<evidence type="ECO:0000256" key="3">
    <source>
        <dbReference type="PIRSR" id="PIRSR039026-2"/>
    </source>
</evidence>
<feature type="binding site" evidence="3">
    <location>
        <position position="272"/>
    </location>
    <ligand>
        <name>substrate</name>
    </ligand>
</feature>
<keyword evidence="6" id="KW-1185">Reference proteome</keyword>
<proteinExistence type="predicted"/>
<dbReference type="GO" id="GO:0031317">
    <property type="term" value="C:tripartite ATP-independent periplasmic transporter complex"/>
    <property type="evidence" value="ECO:0007669"/>
    <property type="project" value="InterPro"/>
</dbReference>
<reference evidence="6" key="1">
    <citation type="submission" date="2015-07" db="EMBL/GenBank/DDBJ databases">
        <title>Complete genome sequence and phylogenetic analysis of Limnochorda pilosa.</title>
        <authorList>
            <person name="Watanabe M."/>
            <person name="Kojima H."/>
            <person name="Fukui M."/>
        </authorList>
    </citation>
    <scope>NUCLEOTIDE SEQUENCE [LARGE SCALE GENOMIC DNA]</scope>
    <source>
        <strain evidence="6">HC45</strain>
    </source>
</reference>
<dbReference type="PANTHER" id="PTHR33376:SF5">
    <property type="entry name" value="EXTRACYTOPLASMIC SOLUTE RECEPTOR PROTEIN"/>
    <property type="match status" value="1"/>
</dbReference>
<dbReference type="STRING" id="1555112.LIP_0814"/>
<dbReference type="GO" id="GO:0015727">
    <property type="term" value="P:lactate transport"/>
    <property type="evidence" value="ECO:0007669"/>
    <property type="project" value="InterPro"/>
</dbReference>
<dbReference type="GO" id="GO:0046872">
    <property type="term" value="F:metal ion binding"/>
    <property type="evidence" value="ECO:0007669"/>
    <property type="project" value="UniProtKB-KW"/>
</dbReference>
<dbReference type="PROSITE" id="PS51318">
    <property type="entry name" value="TAT"/>
    <property type="match status" value="1"/>
</dbReference>
<dbReference type="PANTHER" id="PTHR33376">
    <property type="match status" value="1"/>
</dbReference>
<dbReference type="EMBL" id="AP014924">
    <property type="protein sequence ID" value="BAS26671.1"/>
    <property type="molecule type" value="Genomic_DNA"/>
</dbReference>
<evidence type="ECO:0000313" key="6">
    <source>
        <dbReference type="Proteomes" id="UP000065807"/>
    </source>
</evidence>
<dbReference type="InterPro" id="IPR038404">
    <property type="entry name" value="TRAP_DctP_sf"/>
</dbReference>
<feature type="region of interest" description="Disordered" evidence="4">
    <location>
        <begin position="1"/>
        <end position="25"/>
    </location>
</feature>
<dbReference type="InterPro" id="IPR041721">
    <property type="entry name" value="TTHA0766"/>
</dbReference>
<dbReference type="GO" id="GO:0055085">
    <property type="term" value="P:transmembrane transport"/>
    <property type="evidence" value="ECO:0007669"/>
    <property type="project" value="InterPro"/>
</dbReference>
<evidence type="ECO:0000256" key="1">
    <source>
        <dbReference type="ARBA" id="ARBA00022729"/>
    </source>
</evidence>
<dbReference type="SUPFAM" id="SSF53850">
    <property type="entry name" value="Periplasmic binding protein-like II"/>
    <property type="match status" value="1"/>
</dbReference>
<dbReference type="Pfam" id="PF10518">
    <property type="entry name" value="TAT_signal"/>
    <property type="match status" value="1"/>
</dbReference>
<dbReference type="PIRSF" id="PIRSF039026">
    <property type="entry name" value="SiaP"/>
    <property type="match status" value="1"/>
</dbReference>
<keyword evidence="3" id="KW-0479">Metal-binding</keyword>
<feature type="binding site" evidence="2">
    <location>
        <position position="183"/>
    </location>
    <ligand>
        <name>substrate</name>
    </ligand>
</feature>
<dbReference type="Proteomes" id="UP000065807">
    <property type="component" value="Chromosome"/>
</dbReference>
<accession>A0A0K2SHT5</accession>
<evidence type="ECO:0000256" key="4">
    <source>
        <dbReference type="SAM" id="MobiDB-lite"/>
    </source>
</evidence>
<protein>
    <submittedName>
        <fullName evidence="5">ABC transporter substrate-binding protein</fullName>
    </submittedName>
</protein>
<dbReference type="Pfam" id="PF03480">
    <property type="entry name" value="DctP"/>
    <property type="match status" value="1"/>
</dbReference>
<dbReference type="AlphaFoldDB" id="A0A0K2SHT5"/>
<reference evidence="6" key="2">
    <citation type="journal article" date="2016" name="Int. J. Syst. Evol. Microbiol.">
        <title>Complete genome sequence and cell structure of Limnochorda pilosa, a Gram-negative spore-former within the phylum Firmicutes.</title>
        <authorList>
            <person name="Watanabe M."/>
            <person name="Kojima H."/>
            <person name="Fukui M."/>
        </authorList>
    </citation>
    <scope>NUCLEOTIDE SEQUENCE [LARGE SCALE GENOMIC DNA]</scope>
    <source>
        <strain evidence="6">HC45</strain>
    </source>
</reference>
<dbReference type="CDD" id="cd13681">
    <property type="entry name" value="PBP2_TRAP_lactate"/>
    <property type="match status" value="1"/>
</dbReference>
<organism evidence="5 6">
    <name type="scientific">Limnochorda pilosa</name>
    <dbReference type="NCBI Taxonomy" id="1555112"/>
    <lineage>
        <taxon>Bacteria</taxon>
        <taxon>Bacillati</taxon>
        <taxon>Bacillota</taxon>
        <taxon>Limnochordia</taxon>
        <taxon>Limnochordales</taxon>
        <taxon>Limnochordaceae</taxon>
        <taxon>Limnochorda</taxon>
    </lineage>
</organism>
<dbReference type="InterPro" id="IPR019546">
    <property type="entry name" value="TAT_signal_bac_arc"/>
</dbReference>
<dbReference type="NCBIfam" id="NF037995">
    <property type="entry name" value="TRAP_S1"/>
    <property type="match status" value="1"/>
</dbReference>
<name>A0A0K2SHT5_LIMPI</name>
<feature type="binding site" evidence="2">
    <location>
        <position position="203"/>
    </location>
    <ligand>
        <name>substrate</name>
    </ligand>
</feature>
<keyword evidence="1" id="KW-0732">Signal</keyword>
<feature type="binding site" evidence="3">
    <location>
        <position position="241"/>
    </location>
    <ligand>
        <name>substrate</name>
    </ligand>
</feature>
<sequence length="386" mass="42596">MHRVDGLGEGAGDATPNEGGQRGGLSRRDFLKTAAAAAAGVAASQVFSVPTVFAQAGRVRWRVQTVWDAGTVGYTLFEQFTQRVKELSQGRLEIQPFPAGAVVGTFDMLDAVRSGVLDAMHVFTLYWAGSMPVTGFLSSYALGLSLPQEWEVWYYGLGGLDIARKAFADQGIFYVGPIQHDYNIIHSRVPIRSFGEFRGKKIRFPGGMIGDVFKAAGVSTVLLPGGEVYPALERGVIDAADFVGPAVNYNLGFQQVTKYIIMGPPSTPAIHQPVDLVDLTVNMQRWQALPDDLKELFIAAVREHSWNHYAGIQKADLEAWPKYRAAGVEVIRLSEADVEKFRKVAIPVWYEWARKDQYSREAFLSQLAYMKELGYVSDADLKGHEL</sequence>
<dbReference type="OrthoDB" id="9815946at2"/>
<dbReference type="KEGG" id="lpil:LIP_0814"/>
<evidence type="ECO:0000256" key="2">
    <source>
        <dbReference type="PIRSR" id="PIRSR039026-1"/>
    </source>
</evidence>
<dbReference type="NCBIfam" id="TIGR01409">
    <property type="entry name" value="TAT_signal_seq"/>
    <property type="match status" value="1"/>
</dbReference>
<evidence type="ECO:0000313" key="5">
    <source>
        <dbReference type="EMBL" id="BAS26671.1"/>
    </source>
</evidence>
<dbReference type="InterPro" id="IPR018389">
    <property type="entry name" value="DctP_fam"/>
</dbReference>
<dbReference type="InterPro" id="IPR026289">
    <property type="entry name" value="SBP_TakP-like"/>
</dbReference>
<feature type="binding site" evidence="3">
    <location>
        <position position="242"/>
    </location>
    <ligand>
        <name>Na(+)</name>
        <dbReference type="ChEBI" id="CHEBI:29101"/>
    </ligand>
</feature>
<dbReference type="PATRIC" id="fig|1555112.3.peg.845"/>
<gene>
    <name evidence="5" type="ORF">LIP_0814</name>
</gene>
<dbReference type="InterPro" id="IPR006311">
    <property type="entry name" value="TAT_signal"/>
</dbReference>